<evidence type="ECO:0000256" key="5">
    <source>
        <dbReference type="ARBA" id="ARBA00022982"/>
    </source>
</evidence>
<evidence type="ECO:0000313" key="9">
    <source>
        <dbReference type="Proteomes" id="UP000199452"/>
    </source>
</evidence>
<keyword evidence="3 6" id="KW-0285">Flavoprotein</keyword>
<keyword evidence="5 6" id="KW-0249">Electron transport</keyword>
<feature type="domain" description="FMN-binding" evidence="7">
    <location>
        <begin position="87"/>
        <end position="176"/>
    </location>
</feature>
<comment type="subunit">
    <text evidence="6">The complex is composed of six subunits: RnfA, RnfB, RnfC, RnfD, RnfE and RnfG.</text>
</comment>
<comment type="cofactor">
    <cofactor evidence="6">
        <name>FMN</name>
        <dbReference type="ChEBI" id="CHEBI:58210"/>
    </cofactor>
</comment>
<keyword evidence="6" id="KW-1278">Translocase</keyword>
<dbReference type="PANTHER" id="PTHR36118:SF1">
    <property type="entry name" value="ION-TRANSLOCATING OXIDOREDUCTASE COMPLEX SUBUNIT G"/>
    <property type="match status" value="1"/>
</dbReference>
<feature type="modified residue" description="FMN phosphoryl threonine" evidence="6">
    <location>
        <position position="159"/>
    </location>
</feature>
<keyword evidence="4 6" id="KW-0288">FMN</keyword>
<protein>
    <recommendedName>
        <fullName evidence="6">Ion-translocating oxidoreductase complex subunit G</fullName>
        <ecNumber evidence="6">7.-.-.-</ecNumber>
    </recommendedName>
    <alternativeName>
        <fullName evidence="6">Rnf electron transport complex subunit G</fullName>
    </alternativeName>
</protein>
<accession>A0A1G6SMY2</accession>
<dbReference type="PIRSF" id="PIRSF006091">
    <property type="entry name" value="E_trnsport_RnfG"/>
    <property type="match status" value="1"/>
</dbReference>
<dbReference type="Proteomes" id="UP000199452">
    <property type="component" value="Unassembled WGS sequence"/>
</dbReference>
<evidence type="ECO:0000256" key="4">
    <source>
        <dbReference type="ARBA" id="ARBA00022643"/>
    </source>
</evidence>
<reference evidence="8 9" key="1">
    <citation type="submission" date="2016-09" db="EMBL/GenBank/DDBJ databases">
        <authorList>
            <person name="Capua I."/>
            <person name="De Benedictis P."/>
            <person name="Joannis T."/>
            <person name="Lombin L.H."/>
            <person name="Cattoli G."/>
        </authorList>
    </citation>
    <scope>NUCLEOTIDE SEQUENCE [LARGE SCALE GENOMIC DNA]</scope>
    <source>
        <strain evidence="8 9">A7P-90m</strain>
    </source>
</reference>
<keyword evidence="6" id="KW-1133">Transmembrane helix</keyword>
<dbReference type="SMART" id="SM00900">
    <property type="entry name" value="FMN_bind"/>
    <property type="match status" value="1"/>
</dbReference>
<dbReference type="InterPro" id="IPR010209">
    <property type="entry name" value="Ion_transpt_RnfG/RsxG"/>
</dbReference>
<dbReference type="Pfam" id="PF04205">
    <property type="entry name" value="FMN_bind"/>
    <property type="match status" value="1"/>
</dbReference>
<sequence>MVLTLLIITLVASVALGYVYQFTKVPIELAQITKVNNAIRAVVPAFDNDPNAEVYKAVVGTDSLNVYPAKKGGVVVGLAVETFTEKGYGGRFELIVGFLPDGTINDIAVISHHETPGLGDKIDKRKSNFSLQFKGKNPKDFKMMVKKDGGDVDAITASTISSRAFCDAVTRAYEAVMKGNVK</sequence>
<evidence type="ECO:0000313" key="8">
    <source>
        <dbReference type="EMBL" id="SDD17475.1"/>
    </source>
</evidence>
<name>A0A1G6SMY2_9BACT</name>
<dbReference type="EMBL" id="FMYP01000096">
    <property type="protein sequence ID" value="SDD17475.1"/>
    <property type="molecule type" value="Genomic_DNA"/>
</dbReference>
<keyword evidence="9" id="KW-1185">Reference proteome</keyword>
<dbReference type="GO" id="GO:0005886">
    <property type="term" value="C:plasma membrane"/>
    <property type="evidence" value="ECO:0007669"/>
    <property type="project" value="UniProtKB-SubCell"/>
</dbReference>
<dbReference type="HAMAP" id="MF_00479">
    <property type="entry name" value="RsxG_RnfG"/>
    <property type="match status" value="1"/>
</dbReference>
<comment type="similarity">
    <text evidence="6">Belongs to the RnfG family.</text>
</comment>
<evidence type="ECO:0000256" key="3">
    <source>
        <dbReference type="ARBA" id="ARBA00022630"/>
    </source>
</evidence>
<evidence type="ECO:0000256" key="2">
    <source>
        <dbReference type="ARBA" id="ARBA00022553"/>
    </source>
</evidence>
<evidence type="ECO:0000256" key="6">
    <source>
        <dbReference type="HAMAP-Rule" id="MF_00479"/>
    </source>
</evidence>
<dbReference type="GO" id="GO:0010181">
    <property type="term" value="F:FMN binding"/>
    <property type="evidence" value="ECO:0007669"/>
    <property type="project" value="InterPro"/>
</dbReference>
<dbReference type="AlphaFoldDB" id="A0A1G6SMY2"/>
<evidence type="ECO:0000259" key="7">
    <source>
        <dbReference type="SMART" id="SM00900"/>
    </source>
</evidence>
<dbReference type="NCBIfam" id="TIGR01947">
    <property type="entry name" value="rnfG"/>
    <property type="match status" value="1"/>
</dbReference>
<dbReference type="STRING" id="1640674.SAMN05216323_10967"/>
<keyword evidence="6" id="KW-0812">Transmembrane</keyword>
<keyword evidence="6" id="KW-1003">Cell membrane</keyword>
<gene>
    <name evidence="6" type="primary">rnfG</name>
    <name evidence="8" type="ORF">SAMN05216323_10967</name>
</gene>
<organism evidence="8 9">
    <name type="scientific">Williamwhitmania taraxaci</name>
    <dbReference type="NCBI Taxonomy" id="1640674"/>
    <lineage>
        <taxon>Bacteria</taxon>
        <taxon>Pseudomonadati</taxon>
        <taxon>Bacteroidota</taxon>
        <taxon>Bacteroidia</taxon>
        <taxon>Bacteroidales</taxon>
        <taxon>Williamwhitmaniaceae</taxon>
        <taxon>Williamwhitmania</taxon>
    </lineage>
</organism>
<dbReference type="GO" id="GO:0009055">
    <property type="term" value="F:electron transfer activity"/>
    <property type="evidence" value="ECO:0007669"/>
    <property type="project" value="InterPro"/>
</dbReference>
<proteinExistence type="inferred from homology"/>
<comment type="subcellular location">
    <subcellularLocation>
        <location evidence="6">Cell membrane</location>
        <topology evidence="6">Single-pass membrane protein</topology>
    </subcellularLocation>
</comment>
<dbReference type="Gene3D" id="3.90.1010.20">
    <property type="match status" value="1"/>
</dbReference>
<dbReference type="EC" id="7.-.-.-" evidence="6"/>
<dbReference type="InterPro" id="IPR007329">
    <property type="entry name" value="FMN-bd"/>
</dbReference>
<dbReference type="PANTHER" id="PTHR36118">
    <property type="entry name" value="ION-TRANSLOCATING OXIDOREDUCTASE COMPLEX SUBUNIT G"/>
    <property type="match status" value="1"/>
</dbReference>
<comment type="function">
    <text evidence="6">Part of a membrane-bound complex that couples electron transfer with translocation of ions across the membrane.</text>
</comment>
<dbReference type="GO" id="GO:0022900">
    <property type="term" value="P:electron transport chain"/>
    <property type="evidence" value="ECO:0007669"/>
    <property type="project" value="UniProtKB-UniRule"/>
</dbReference>
<keyword evidence="1 6" id="KW-0813">Transport</keyword>
<keyword evidence="2 6" id="KW-0597">Phosphoprotein</keyword>
<keyword evidence="6" id="KW-0472">Membrane</keyword>
<evidence type="ECO:0000256" key="1">
    <source>
        <dbReference type="ARBA" id="ARBA00022448"/>
    </source>
</evidence>